<accession>A0AA47NUV8</accession>
<dbReference type="AlphaFoldDB" id="A0AA47NUV8"/>
<keyword evidence="2" id="KW-1185">Reference proteome</keyword>
<dbReference type="EMBL" id="JAOPHQ010004373">
    <property type="protein sequence ID" value="KAK0139456.1"/>
    <property type="molecule type" value="Genomic_DNA"/>
</dbReference>
<organism evidence="1 2">
    <name type="scientific">Merluccius polli</name>
    <name type="common">Benguela hake</name>
    <name type="synonym">Merluccius cadenati</name>
    <dbReference type="NCBI Taxonomy" id="89951"/>
    <lineage>
        <taxon>Eukaryota</taxon>
        <taxon>Metazoa</taxon>
        <taxon>Chordata</taxon>
        <taxon>Craniata</taxon>
        <taxon>Vertebrata</taxon>
        <taxon>Euteleostomi</taxon>
        <taxon>Actinopterygii</taxon>
        <taxon>Neopterygii</taxon>
        <taxon>Teleostei</taxon>
        <taxon>Neoteleostei</taxon>
        <taxon>Acanthomorphata</taxon>
        <taxon>Zeiogadaria</taxon>
        <taxon>Gadariae</taxon>
        <taxon>Gadiformes</taxon>
        <taxon>Gadoidei</taxon>
        <taxon>Merlucciidae</taxon>
        <taxon>Merluccius</taxon>
    </lineage>
</organism>
<proteinExistence type="predicted"/>
<comment type="caution">
    <text evidence="1">The sequence shown here is derived from an EMBL/GenBank/DDBJ whole genome shotgun (WGS) entry which is preliminary data.</text>
</comment>
<protein>
    <submittedName>
        <fullName evidence="1">Uncharacterized protein</fullName>
    </submittedName>
</protein>
<dbReference type="Proteomes" id="UP001174136">
    <property type="component" value="Unassembled WGS sequence"/>
</dbReference>
<reference evidence="1" key="1">
    <citation type="journal article" date="2023" name="Front. Mar. Sci.">
        <title>A new Merluccius polli reference genome to investigate the effects of global change in West African waters.</title>
        <authorList>
            <person name="Mateo J.L."/>
            <person name="Blanco-Fernandez C."/>
            <person name="Garcia-Vazquez E."/>
            <person name="Machado-Schiaffino G."/>
        </authorList>
    </citation>
    <scope>NUCLEOTIDE SEQUENCE</scope>
    <source>
        <strain evidence="1">C29</strain>
        <tissue evidence="1">Fin</tissue>
    </source>
</reference>
<evidence type="ECO:0000313" key="1">
    <source>
        <dbReference type="EMBL" id="KAK0139456.1"/>
    </source>
</evidence>
<sequence>MYGRVPCLPIDIMFQHVVQDDKVISHNEFVSRLKQDLSKASEIARKHSLDEQARHARLYNRKVKGSPLTVGDRVLLANCGEKGKRKLADRWDSTPYDVVSVRSGLNLYRIKDAITGRERVVHRNLLLQVDFLTVDETSASLADSDNLDVACGSGRDSVEMNDVDGYNQTMDWLMHSPDTAPVGVVHSPDTASVGVVHSPDTAPVGVVHSPDTASVSVAHSSDPVSAGVSHLSVSDVSHSTFIEDVDENIAICLQPCSVHAGQGGAVTTKYGRHVRPPKKLIHEMSTQKFYMGCI</sequence>
<evidence type="ECO:0000313" key="2">
    <source>
        <dbReference type="Proteomes" id="UP001174136"/>
    </source>
</evidence>
<gene>
    <name evidence="1" type="ORF">N1851_023823</name>
</gene>
<name>A0AA47NUV8_MERPO</name>